<evidence type="ECO:0000256" key="1">
    <source>
        <dbReference type="SAM" id="Phobius"/>
    </source>
</evidence>
<gene>
    <name evidence="2" type="ORF">I7I53_05274</name>
</gene>
<dbReference type="VEuPathDB" id="FungiDB:I7I53_05274"/>
<reference evidence="2" key="1">
    <citation type="submission" date="2021-01" db="EMBL/GenBank/DDBJ databases">
        <title>Chromosome-level genome assembly of a human fungal pathogen reveals clustering of transcriptionally co-regulated genes.</title>
        <authorList>
            <person name="Voorhies M."/>
            <person name="Cohen S."/>
            <person name="Shea T.P."/>
            <person name="Petrus S."/>
            <person name="Munoz J.F."/>
            <person name="Poplawski S."/>
            <person name="Goldman W.E."/>
            <person name="Michael T."/>
            <person name="Cuomo C.A."/>
            <person name="Sil A."/>
            <person name="Beyhan S."/>
        </authorList>
    </citation>
    <scope>NUCLEOTIDE SEQUENCE</scope>
    <source>
        <strain evidence="2">H88</strain>
    </source>
</reference>
<keyword evidence="1" id="KW-0472">Membrane</keyword>
<organism evidence="2 3">
    <name type="scientific">Ajellomyces capsulatus (strain H88)</name>
    <name type="common">Darling's disease fungus</name>
    <name type="synonym">Histoplasma capsulatum</name>
    <dbReference type="NCBI Taxonomy" id="544711"/>
    <lineage>
        <taxon>Eukaryota</taxon>
        <taxon>Fungi</taxon>
        <taxon>Dikarya</taxon>
        <taxon>Ascomycota</taxon>
        <taxon>Pezizomycotina</taxon>
        <taxon>Eurotiomycetes</taxon>
        <taxon>Eurotiomycetidae</taxon>
        <taxon>Onygenales</taxon>
        <taxon>Ajellomycetaceae</taxon>
        <taxon>Histoplasma</taxon>
    </lineage>
</organism>
<accession>A0A8A1LUG8</accession>
<name>A0A8A1LUG8_AJEC8</name>
<feature type="transmembrane region" description="Helical" evidence="1">
    <location>
        <begin position="46"/>
        <end position="67"/>
    </location>
</feature>
<evidence type="ECO:0000313" key="3">
    <source>
        <dbReference type="Proteomes" id="UP000663419"/>
    </source>
</evidence>
<keyword evidence="1" id="KW-0812">Transmembrane</keyword>
<protein>
    <submittedName>
        <fullName evidence="2">Uncharacterized protein</fullName>
    </submittedName>
</protein>
<dbReference type="Proteomes" id="UP000663419">
    <property type="component" value="Chromosome 5"/>
</dbReference>
<evidence type="ECO:0000313" key="2">
    <source>
        <dbReference type="EMBL" id="QSS56920.1"/>
    </source>
</evidence>
<feature type="transmembrane region" description="Helical" evidence="1">
    <location>
        <begin position="21"/>
        <end position="40"/>
    </location>
</feature>
<dbReference type="AlphaFoldDB" id="A0A8A1LUG8"/>
<keyword evidence="1" id="KW-1133">Transmembrane helix</keyword>
<dbReference type="EMBL" id="CP069106">
    <property type="protein sequence ID" value="QSS56920.1"/>
    <property type="molecule type" value="Genomic_DNA"/>
</dbReference>
<sequence length="112" mass="12942">MHVIAHSSFECCGRAKVFRGFFFLISAAFGAVLSNMRAAVQHMQARTMIFALGVTYFQAKRTYLLILRGKMWKYCRKHLASRDINSEQASCQRPRPRGRYNATFKTRLTSRT</sequence>
<proteinExistence type="predicted"/>